<reference evidence="4" key="1">
    <citation type="journal article" date="2021" name="Nat. Commun.">
        <title>Genetic determinants of endophytism in the Arabidopsis root mycobiome.</title>
        <authorList>
            <person name="Mesny F."/>
            <person name="Miyauchi S."/>
            <person name="Thiergart T."/>
            <person name="Pickel B."/>
            <person name="Atanasova L."/>
            <person name="Karlsson M."/>
            <person name="Huettel B."/>
            <person name="Barry K.W."/>
            <person name="Haridas S."/>
            <person name="Chen C."/>
            <person name="Bauer D."/>
            <person name="Andreopoulos W."/>
            <person name="Pangilinan J."/>
            <person name="LaButti K."/>
            <person name="Riley R."/>
            <person name="Lipzen A."/>
            <person name="Clum A."/>
            <person name="Drula E."/>
            <person name="Henrissat B."/>
            <person name="Kohler A."/>
            <person name="Grigoriev I.V."/>
            <person name="Martin F.M."/>
            <person name="Hacquard S."/>
        </authorList>
    </citation>
    <scope>NUCLEOTIDE SEQUENCE</scope>
    <source>
        <strain evidence="4">MPI-CAGE-AT-0147</strain>
    </source>
</reference>
<sequence length="511" mass="56017">MFRTLLDEALIVAIASDHDLKQRSGYEAAQSTLENIARDVASEEASGFNSSGFTATPDESEDGESNTETTISLHACRTRDTDTSSSDQASTAGSAYSMPKLTTFNDDSEESKILQLQSMFSELTEHDIKTSLEKAGGGFQAALDDLLDIQYLKSTGQYEEAVGIKKRNRKGKNNKDNSKGKSKKGKAPRASDMHAGTECASSDLSYERVGQDEIAYLADRLDLPFDDVSATYKNKRFSSSATAVEIIAQHVALGIEAQDDASKKEAQALAKKYRNVPEHYLSTVVQVTGSIPQWSDDISGLLSKHFTKKPWKQKLNLNYTLAPLPREDLQGVETVQASNRLAKSSAPKRADPRAYTQATEKADYHYHAKREATASAHQLNKRGGSNPLYRQAAGYYAEVAREQGRSARLAWSTAADILVEQQSNSNSIDLHGVHVQDGVRIARQKVQAWWAGLGELRTAKARQQRFTVITGLGRHSAGGVSQLRQAVAAALLQDGWKIQVETGRFVVEGRR</sequence>
<evidence type="ECO:0000259" key="3">
    <source>
        <dbReference type="PROSITE" id="PS51140"/>
    </source>
</evidence>
<dbReference type="CDD" id="cd14279">
    <property type="entry name" value="CUE"/>
    <property type="match status" value="1"/>
</dbReference>
<organism evidence="4 5">
    <name type="scientific">Dactylonectria macrodidyma</name>
    <dbReference type="NCBI Taxonomy" id="307937"/>
    <lineage>
        <taxon>Eukaryota</taxon>
        <taxon>Fungi</taxon>
        <taxon>Dikarya</taxon>
        <taxon>Ascomycota</taxon>
        <taxon>Pezizomycotina</taxon>
        <taxon>Sordariomycetes</taxon>
        <taxon>Hypocreomycetidae</taxon>
        <taxon>Hypocreales</taxon>
        <taxon>Nectriaceae</taxon>
        <taxon>Dactylonectria</taxon>
    </lineage>
</organism>
<dbReference type="OrthoDB" id="4080456at2759"/>
<dbReference type="InterPro" id="IPR036063">
    <property type="entry name" value="Smr_dom_sf"/>
</dbReference>
<evidence type="ECO:0000256" key="1">
    <source>
        <dbReference type="SAM" id="MobiDB-lite"/>
    </source>
</evidence>
<dbReference type="InterPro" id="IPR003892">
    <property type="entry name" value="CUE"/>
</dbReference>
<proteinExistence type="predicted"/>
<dbReference type="SUPFAM" id="SSF160443">
    <property type="entry name" value="SMR domain-like"/>
    <property type="match status" value="1"/>
</dbReference>
<dbReference type="GO" id="GO:0043130">
    <property type="term" value="F:ubiquitin binding"/>
    <property type="evidence" value="ECO:0007669"/>
    <property type="project" value="InterPro"/>
</dbReference>
<feature type="compositionally biased region" description="Low complexity" evidence="1">
    <location>
        <begin position="83"/>
        <end position="95"/>
    </location>
</feature>
<keyword evidence="5" id="KW-1185">Reference proteome</keyword>
<dbReference type="PROSITE" id="PS50828">
    <property type="entry name" value="SMR"/>
    <property type="match status" value="1"/>
</dbReference>
<dbReference type="Gene3D" id="3.30.1370.110">
    <property type="match status" value="1"/>
</dbReference>
<dbReference type="Proteomes" id="UP000738349">
    <property type="component" value="Unassembled WGS sequence"/>
</dbReference>
<dbReference type="PANTHER" id="PTHR46535:SF1">
    <property type="entry name" value="NEDD4-BINDING PROTEIN 2"/>
    <property type="match status" value="1"/>
</dbReference>
<dbReference type="InterPro" id="IPR052772">
    <property type="entry name" value="Endo/PolyKinase_Domain-Protein"/>
</dbReference>
<gene>
    <name evidence="4" type="ORF">EDB81DRAFT_925068</name>
</gene>
<dbReference type="PROSITE" id="PS51140">
    <property type="entry name" value="CUE"/>
    <property type="match status" value="1"/>
</dbReference>
<dbReference type="GO" id="GO:0005634">
    <property type="term" value="C:nucleus"/>
    <property type="evidence" value="ECO:0007669"/>
    <property type="project" value="TreeGrafter"/>
</dbReference>
<name>A0A9P9FH26_9HYPO</name>
<dbReference type="EMBL" id="JAGMUV010000004">
    <property type="protein sequence ID" value="KAH7161539.1"/>
    <property type="molecule type" value="Genomic_DNA"/>
</dbReference>
<feature type="domain" description="Smr" evidence="2">
    <location>
        <begin position="428"/>
        <end position="510"/>
    </location>
</feature>
<dbReference type="SMART" id="SM00463">
    <property type="entry name" value="SMR"/>
    <property type="match status" value="1"/>
</dbReference>
<evidence type="ECO:0000259" key="2">
    <source>
        <dbReference type="PROSITE" id="PS50828"/>
    </source>
</evidence>
<feature type="domain" description="CUE" evidence="3">
    <location>
        <begin position="108"/>
        <end position="151"/>
    </location>
</feature>
<feature type="region of interest" description="Disordered" evidence="1">
    <location>
        <begin position="44"/>
        <end position="103"/>
    </location>
</feature>
<dbReference type="PANTHER" id="PTHR46535">
    <property type="entry name" value="NEDD4-BINDING PROTEIN 2"/>
    <property type="match status" value="1"/>
</dbReference>
<accession>A0A9P9FH26</accession>
<evidence type="ECO:0000313" key="4">
    <source>
        <dbReference type="EMBL" id="KAH7161539.1"/>
    </source>
</evidence>
<evidence type="ECO:0000313" key="5">
    <source>
        <dbReference type="Proteomes" id="UP000738349"/>
    </source>
</evidence>
<dbReference type="AlphaFoldDB" id="A0A9P9FH26"/>
<evidence type="ECO:0008006" key="6">
    <source>
        <dbReference type="Google" id="ProtNLM"/>
    </source>
</evidence>
<comment type="caution">
    <text evidence="4">The sequence shown here is derived from an EMBL/GenBank/DDBJ whole genome shotgun (WGS) entry which is preliminary data.</text>
</comment>
<protein>
    <recommendedName>
        <fullName evidence="6">Smr domain-containing protein</fullName>
    </recommendedName>
</protein>
<dbReference type="GO" id="GO:0004519">
    <property type="term" value="F:endonuclease activity"/>
    <property type="evidence" value="ECO:0007669"/>
    <property type="project" value="TreeGrafter"/>
</dbReference>
<dbReference type="InterPro" id="IPR002625">
    <property type="entry name" value="Smr_dom"/>
</dbReference>
<feature type="region of interest" description="Disordered" evidence="1">
    <location>
        <begin position="163"/>
        <end position="202"/>
    </location>
</feature>